<keyword evidence="3" id="KW-1185">Reference proteome</keyword>
<evidence type="ECO:0000256" key="1">
    <source>
        <dbReference type="SAM" id="MobiDB-lite"/>
    </source>
</evidence>
<dbReference type="EMBL" id="BSVB01000001">
    <property type="protein sequence ID" value="GMA95126.1"/>
    <property type="molecule type" value="Genomic_DNA"/>
</dbReference>
<proteinExistence type="predicted"/>
<reference evidence="3" key="1">
    <citation type="journal article" date="2019" name="Int. J. Syst. Evol. Microbiol.">
        <title>The Global Catalogue of Microorganisms (GCM) 10K type strain sequencing project: providing services to taxonomists for standard genome sequencing and annotation.</title>
        <authorList>
            <consortium name="The Broad Institute Genomics Platform"/>
            <consortium name="The Broad Institute Genome Sequencing Center for Infectious Disease"/>
            <person name="Wu L."/>
            <person name="Ma J."/>
        </authorList>
    </citation>
    <scope>NUCLEOTIDE SEQUENCE [LARGE SCALE GENOMIC DNA]</scope>
    <source>
        <strain evidence="3">NBRC 108894</strain>
    </source>
</reference>
<evidence type="ECO:0000313" key="3">
    <source>
        <dbReference type="Proteomes" id="UP001157034"/>
    </source>
</evidence>
<dbReference type="Proteomes" id="UP001157034">
    <property type="component" value="Unassembled WGS sequence"/>
</dbReference>
<name>A0ABQ6K3D0_9MICO</name>
<accession>A0ABQ6K3D0</accession>
<protein>
    <submittedName>
        <fullName evidence="2">Uncharacterized protein</fullName>
    </submittedName>
</protein>
<gene>
    <name evidence="2" type="ORF">GCM10025881_19500</name>
</gene>
<feature type="region of interest" description="Disordered" evidence="1">
    <location>
        <begin position="21"/>
        <end position="40"/>
    </location>
</feature>
<sequence>MFVDTRIRWWDRLNRAVFPFMGPAQLGPGRGGERPPAPRLTTCPICGAEMSDHIVQRTSDQHTPTRLVCP</sequence>
<evidence type="ECO:0000313" key="2">
    <source>
        <dbReference type="EMBL" id="GMA95126.1"/>
    </source>
</evidence>
<comment type="caution">
    <text evidence="2">The sequence shown here is derived from an EMBL/GenBank/DDBJ whole genome shotgun (WGS) entry which is preliminary data.</text>
</comment>
<organism evidence="2 3">
    <name type="scientific">Pseudolysinimonas kribbensis</name>
    <dbReference type="NCBI Taxonomy" id="433641"/>
    <lineage>
        <taxon>Bacteria</taxon>
        <taxon>Bacillati</taxon>
        <taxon>Actinomycetota</taxon>
        <taxon>Actinomycetes</taxon>
        <taxon>Micrococcales</taxon>
        <taxon>Microbacteriaceae</taxon>
        <taxon>Pseudolysinimonas</taxon>
    </lineage>
</organism>